<feature type="domain" description="UPAR/Ly6" evidence="11">
    <location>
        <begin position="201"/>
        <end position="295"/>
    </location>
</feature>
<keyword evidence="13" id="KW-1185">Reference proteome</keyword>
<organism evidence="12 13">
    <name type="scientific">Ailuropoda melanoleuca</name>
    <name type="common">Giant panda</name>
    <dbReference type="NCBI Taxonomy" id="9646"/>
    <lineage>
        <taxon>Eukaryota</taxon>
        <taxon>Metazoa</taxon>
        <taxon>Chordata</taxon>
        <taxon>Craniata</taxon>
        <taxon>Vertebrata</taxon>
        <taxon>Euteleostomi</taxon>
        <taxon>Mammalia</taxon>
        <taxon>Eutheria</taxon>
        <taxon>Laurasiatheria</taxon>
        <taxon>Carnivora</taxon>
        <taxon>Caniformia</taxon>
        <taxon>Ursidae</taxon>
        <taxon>Ailuropoda</taxon>
    </lineage>
</organism>
<evidence type="ECO:0000256" key="6">
    <source>
        <dbReference type="ARBA" id="ARBA00023157"/>
    </source>
</evidence>
<dbReference type="GO" id="GO:0095500">
    <property type="term" value="P:acetylcholine receptor signaling pathway"/>
    <property type="evidence" value="ECO:0007669"/>
    <property type="project" value="TreeGrafter"/>
</dbReference>
<dbReference type="GO" id="GO:0005886">
    <property type="term" value="C:plasma membrane"/>
    <property type="evidence" value="ECO:0007669"/>
    <property type="project" value="UniProtKB-SubCell"/>
</dbReference>
<evidence type="ECO:0000259" key="11">
    <source>
        <dbReference type="Pfam" id="PF00021"/>
    </source>
</evidence>
<feature type="region of interest" description="Disordered" evidence="9">
    <location>
        <begin position="130"/>
        <end position="149"/>
    </location>
</feature>
<dbReference type="AlphaFoldDB" id="A0A7N5K1X3"/>
<evidence type="ECO:0000256" key="10">
    <source>
        <dbReference type="SAM" id="Phobius"/>
    </source>
</evidence>
<dbReference type="Pfam" id="PF00021">
    <property type="entry name" value="UPAR_LY6"/>
    <property type="match status" value="1"/>
</dbReference>
<dbReference type="Proteomes" id="UP000008912">
    <property type="component" value="Unassembled WGS sequence"/>
</dbReference>
<evidence type="ECO:0000256" key="2">
    <source>
        <dbReference type="ARBA" id="ARBA00022475"/>
    </source>
</evidence>
<keyword evidence="5 10" id="KW-0472">Membrane</keyword>
<dbReference type="InterPro" id="IPR051445">
    <property type="entry name" value="LY6H/LY6L_nAChR_modulators"/>
</dbReference>
<keyword evidence="6" id="KW-1015">Disulfide bond</keyword>
<evidence type="ECO:0000256" key="4">
    <source>
        <dbReference type="ARBA" id="ARBA00022729"/>
    </source>
</evidence>
<evidence type="ECO:0000256" key="3">
    <source>
        <dbReference type="ARBA" id="ARBA00022622"/>
    </source>
</evidence>
<evidence type="ECO:0000313" key="12">
    <source>
        <dbReference type="Ensembl" id="ENSAMEP00000033503.1"/>
    </source>
</evidence>
<feature type="transmembrane region" description="Helical" evidence="10">
    <location>
        <begin position="298"/>
        <end position="318"/>
    </location>
</feature>
<dbReference type="GeneTree" id="ENSGT00940000154560"/>
<dbReference type="SUPFAM" id="SSF57302">
    <property type="entry name" value="Snake toxin-like"/>
    <property type="match status" value="1"/>
</dbReference>
<dbReference type="Gene3D" id="2.10.60.10">
    <property type="entry name" value="CD59"/>
    <property type="match status" value="1"/>
</dbReference>
<dbReference type="GO" id="GO:0033130">
    <property type="term" value="F:acetylcholine receptor binding"/>
    <property type="evidence" value="ECO:0007669"/>
    <property type="project" value="TreeGrafter"/>
</dbReference>
<dbReference type="GO" id="GO:0045202">
    <property type="term" value="C:synapse"/>
    <property type="evidence" value="ECO:0007669"/>
    <property type="project" value="GOC"/>
</dbReference>
<keyword evidence="7" id="KW-0325">Glycoprotein</keyword>
<keyword evidence="3" id="KW-0336">GPI-anchor</keyword>
<name>A0A7N5K1X3_AILME</name>
<keyword evidence="8" id="KW-0449">Lipoprotein</keyword>
<dbReference type="GO" id="GO:0098552">
    <property type="term" value="C:side of membrane"/>
    <property type="evidence" value="ECO:0007669"/>
    <property type="project" value="UniProtKB-KW"/>
</dbReference>
<dbReference type="InParanoid" id="A0A7N5K1X3"/>
<accession>A0A7N5K1X3</accession>
<keyword evidence="10" id="KW-0812">Transmembrane</keyword>
<dbReference type="GO" id="GO:0030550">
    <property type="term" value="F:acetylcholine receptor inhibitor activity"/>
    <property type="evidence" value="ECO:0007669"/>
    <property type="project" value="TreeGrafter"/>
</dbReference>
<proteinExistence type="predicted"/>
<dbReference type="InterPro" id="IPR016054">
    <property type="entry name" value="LY6_UPA_recep-like"/>
</dbReference>
<keyword evidence="4" id="KW-0732">Signal</keyword>
<evidence type="ECO:0000256" key="1">
    <source>
        <dbReference type="ARBA" id="ARBA00004609"/>
    </source>
</evidence>
<evidence type="ECO:0000256" key="5">
    <source>
        <dbReference type="ARBA" id="ARBA00023136"/>
    </source>
</evidence>
<reference evidence="12 13" key="1">
    <citation type="journal article" date="2010" name="Nature">
        <title>The sequence and de novo assembly of the giant panda genome.</title>
        <authorList>
            <person name="Li R."/>
            <person name="Fan W."/>
            <person name="Tian G."/>
            <person name="Zhu H."/>
            <person name="He L."/>
            <person name="Cai J."/>
            <person name="Huang Q."/>
            <person name="Cai Q."/>
            <person name="Li B."/>
            <person name="Bai Y."/>
            <person name="Zhang Z."/>
            <person name="Zhang Y."/>
            <person name="Wang W."/>
            <person name="Li J."/>
            <person name="Wei F."/>
            <person name="Li H."/>
            <person name="Jian M."/>
            <person name="Li J."/>
            <person name="Zhang Z."/>
            <person name="Nielsen R."/>
            <person name="Li D."/>
            <person name="Gu W."/>
            <person name="Yang Z."/>
            <person name="Xuan Z."/>
            <person name="Ryder O.A."/>
            <person name="Leung F.C."/>
            <person name="Zhou Y."/>
            <person name="Cao J."/>
            <person name="Sun X."/>
            <person name="Fu Y."/>
            <person name="Fang X."/>
            <person name="Guo X."/>
            <person name="Wang B."/>
            <person name="Hou R."/>
            <person name="Shen F."/>
            <person name="Mu B."/>
            <person name="Ni P."/>
            <person name="Lin R."/>
            <person name="Qian W."/>
            <person name="Wang G."/>
            <person name="Yu C."/>
            <person name="Nie W."/>
            <person name="Wang J."/>
            <person name="Wu Z."/>
            <person name="Liang H."/>
            <person name="Min J."/>
            <person name="Wu Q."/>
            <person name="Cheng S."/>
            <person name="Ruan J."/>
            <person name="Wang M."/>
            <person name="Shi Z."/>
            <person name="Wen M."/>
            <person name="Liu B."/>
            <person name="Ren X."/>
            <person name="Zheng H."/>
            <person name="Dong D."/>
            <person name="Cook K."/>
            <person name="Shan G."/>
            <person name="Zhang H."/>
            <person name="Kosiol C."/>
            <person name="Xie X."/>
            <person name="Lu Z."/>
            <person name="Zheng H."/>
            <person name="Li Y."/>
            <person name="Steiner C.C."/>
            <person name="Lam T.T."/>
            <person name="Lin S."/>
            <person name="Zhang Q."/>
            <person name="Li G."/>
            <person name="Tian J."/>
            <person name="Gong T."/>
            <person name="Liu H."/>
            <person name="Zhang D."/>
            <person name="Fang L."/>
            <person name="Ye C."/>
            <person name="Zhang J."/>
            <person name="Hu W."/>
            <person name="Xu A."/>
            <person name="Ren Y."/>
            <person name="Zhang G."/>
            <person name="Bruford M.W."/>
            <person name="Li Q."/>
            <person name="Ma L."/>
            <person name="Guo Y."/>
            <person name="An N."/>
            <person name="Hu Y."/>
            <person name="Zheng Y."/>
            <person name="Shi Y."/>
            <person name="Li Z."/>
            <person name="Liu Q."/>
            <person name="Chen Y."/>
            <person name="Zhao J."/>
            <person name="Qu N."/>
            <person name="Zhao S."/>
            <person name="Tian F."/>
            <person name="Wang X."/>
            <person name="Wang H."/>
            <person name="Xu L."/>
            <person name="Liu X."/>
            <person name="Vinar T."/>
            <person name="Wang Y."/>
            <person name="Lam T.W."/>
            <person name="Yiu S.M."/>
            <person name="Liu S."/>
            <person name="Zhang H."/>
            <person name="Li D."/>
            <person name="Huang Y."/>
            <person name="Wang X."/>
            <person name="Yang G."/>
            <person name="Jiang Z."/>
            <person name="Wang J."/>
            <person name="Qin N."/>
            <person name="Li L."/>
            <person name="Li J."/>
            <person name="Bolund L."/>
            <person name="Kristiansen K."/>
            <person name="Wong G.K."/>
            <person name="Olson M."/>
            <person name="Zhang X."/>
            <person name="Li S."/>
            <person name="Yang H."/>
            <person name="Wang J."/>
            <person name="Wang J."/>
        </authorList>
    </citation>
    <scope>NUCLEOTIDE SEQUENCE [LARGE SCALE GENOMIC DNA]</scope>
</reference>
<protein>
    <submittedName>
        <fullName evidence="12">Lymphocyte antigen 6H-like</fullName>
    </submittedName>
</protein>
<evidence type="ECO:0000256" key="8">
    <source>
        <dbReference type="ARBA" id="ARBA00023288"/>
    </source>
</evidence>
<reference evidence="12" key="2">
    <citation type="submission" date="2025-08" db="UniProtKB">
        <authorList>
            <consortium name="Ensembl"/>
        </authorList>
    </citation>
    <scope>IDENTIFICATION</scope>
</reference>
<dbReference type="PANTHER" id="PTHR32217">
    <property type="entry name" value="LYMPHOCYTE ANTIGEN 6H"/>
    <property type="match status" value="1"/>
</dbReference>
<evidence type="ECO:0000256" key="7">
    <source>
        <dbReference type="ARBA" id="ARBA00023180"/>
    </source>
</evidence>
<evidence type="ECO:0000313" key="13">
    <source>
        <dbReference type="Proteomes" id="UP000008912"/>
    </source>
</evidence>
<sequence>MSCSTPITTCLSRAAEKRKNDVFNIQKNFSAFVILRGTFWGECTEDRTGLWAWGVGARAGRETDGEVSALQLGRAPWPQRDLWKWSQKRGGGHPASSWNFPKASAGWLGEAPSWPGTQDPAWGVIATPEEEGSRRARPQLPPGGAQDAGGGFLGLRRSSSVGTGGDLRLAGAAHIVSSPGAMRCIRPFLLAILLCSEHALSLQCYSCAEAETSSPCQPSQCLMQGVCYTSDITLALEDGNRGKYQQKGCAPSCEEVSRILQQLSQISGPGNLGLLGLAKLEVQGVRCCERDLCNGGTLPLGPGGGLLLSLGLIFLWALL</sequence>
<keyword evidence="2" id="KW-1003">Cell membrane</keyword>
<gene>
    <name evidence="12" type="primary">LOC100478631</name>
</gene>
<keyword evidence="10" id="KW-1133">Transmembrane helix</keyword>
<reference evidence="12" key="3">
    <citation type="submission" date="2025-09" db="UniProtKB">
        <authorList>
            <consortium name="Ensembl"/>
        </authorList>
    </citation>
    <scope>IDENTIFICATION</scope>
</reference>
<dbReference type="InterPro" id="IPR045860">
    <property type="entry name" value="Snake_toxin-like_sf"/>
</dbReference>
<comment type="subcellular location">
    <subcellularLocation>
        <location evidence="1">Cell membrane</location>
        <topology evidence="1">Lipid-anchor</topology>
        <topology evidence="1">GPI-anchor</topology>
    </subcellularLocation>
</comment>
<dbReference type="Ensembl" id="ENSAMET00000028534.1">
    <property type="protein sequence ID" value="ENSAMEP00000033503.1"/>
    <property type="gene ID" value="ENSAMEG00000023725.1"/>
</dbReference>
<dbReference type="PANTHER" id="PTHR32217:SF5">
    <property type="entry name" value="LYMPHOCYTE ANTIGEN 6H"/>
    <property type="match status" value="1"/>
</dbReference>
<evidence type="ECO:0000256" key="9">
    <source>
        <dbReference type="SAM" id="MobiDB-lite"/>
    </source>
</evidence>